<organism evidence="2 3">
    <name type="scientific">Metallosphaera sedula</name>
    <dbReference type="NCBI Taxonomy" id="43687"/>
    <lineage>
        <taxon>Archaea</taxon>
        <taxon>Thermoproteota</taxon>
        <taxon>Thermoprotei</taxon>
        <taxon>Sulfolobales</taxon>
        <taxon>Sulfolobaceae</taxon>
        <taxon>Metallosphaera</taxon>
    </lineage>
</organism>
<evidence type="ECO:0000313" key="2">
    <source>
        <dbReference type="EMBL" id="AIM26398.1"/>
    </source>
</evidence>
<dbReference type="Proteomes" id="UP000029084">
    <property type="component" value="Chromosome"/>
</dbReference>
<feature type="domain" description="CobQ/CobB/MinD/ParA nucleotide binding" evidence="1">
    <location>
        <begin position="31"/>
        <end position="252"/>
    </location>
</feature>
<dbReference type="AlphaFoldDB" id="A0A088E341"/>
<accession>A0A088E341</accession>
<protein>
    <recommendedName>
        <fullName evidence="1">CobQ/CobB/MinD/ParA nucleotide binding domain-containing protein</fullName>
    </recommendedName>
</protein>
<proteinExistence type="predicted"/>
<dbReference type="OMA" id="NQQYEYK"/>
<gene>
    <name evidence="2" type="ORF">HA72_0234</name>
</gene>
<dbReference type="SUPFAM" id="SSF52540">
    <property type="entry name" value="P-loop containing nucleoside triphosphate hydrolases"/>
    <property type="match status" value="1"/>
</dbReference>
<dbReference type="InterPro" id="IPR027417">
    <property type="entry name" value="P-loop_NTPase"/>
</dbReference>
<evidence type="ECO:0000259" key="1">
    <source>
        <dbReference type="Pfam" id="PF01656"/>
    </source>
</evidence>
<dbReference type="EMBL" id="CP008822">
    <property type="protein sequence ID" value="AIM26398.1"/>
    <property type="molecule type" value="Genomic_DNA"/>
</dbReference>
<name>A0A088E341_9CREN</name>
<dbReference type="Pfam" id="PF01656">
    <property type="entry name" value="CbiA"/>
    <property type="match status" value="1"/>
</dbReference>
<sequence>MSCLDTRLERRYGPTTSYKKQSLYPRTVRVSILSSKGGVGKSTVTISLSKALAMMGFSVLLIDRDLVGYASYVAGIKGPGLIASVSDGVDSTVYKEIALGDGSVTVLKYFGDGPRYKIDIDKFHKDRKLGEKGWEIYRKVLTTKKFSFVLVDNAQLVRPEDDIVKHELEKFIEIYPGFPIWQLFVSDSLARTIEDNVSYAESIGSVRDGTVLGFIINMIRPGEVEKFRGVLDNVLKRVKAKFGVLLPFSEDIFQFTGTFEEFPVLQEIKDLASKVVELKTMASRS</sequence>
<evidence type="ECO:0000313" key="3">
    <source>
        <dbReference type="Proteomes" id="UP000029084"/>
    </source>
</evidence>
<dbReference type="Gene3D" id="3.40.50.300">
    <property type="entry name" value="P-loop containing nucleotide triphosphate hydrolases"/>
    <property type="match status" value="1"/>
</dbReference>
<reference evidence="2 3" key="1">
    <citation type="journal article" date="2014" name="J. Bacteriol.">
        <title>Role of an Archaeal PitA Transporter in the Copper and Arsenic Resistance of Metallosphaera sedula, an Extreme Thermoacidophile.</title>
        <authorList>
            <person name="McCarthy S."/>
            <person name="Ai C."/>
            <person name="Wheaton G."/>
            <person name="Tevatia R."/>
            <person name="Eckrich V."/>
            <person name="Kelly R."/>
            <person name="Blum P."/>
        </authorList>
    </citation>
    <scope>NUCLEOTIDE SEQUENCE [LARGE SCALE GENOMIC DNA]</scope>
    <source>
        <strain evidence="2 3">CuR1</strain>
    </source>
</reference>
<dbReference type="InterPro" id="IPR002586">
    <property type="entry name" value="CobQ/CobB/MinD/ParA_Nub-bd_dom"/>
</dbReference>